<accession>A0AAE3YWK5</accession>
<keyword evidence="3" id="KW-1185">Reference proteome</keyword>
<comment type="caution">
    <text evidence="2">The sequence shown here is derived from an EMBL/GenBank/DDBJ whole genome shotgun (WGS) entry which is preliminary data.</text>
</comment>
<dbReference type="EMBL" id="JAVDYB010000001">
    <property type="protein sequence ID" value="MDR7280097.1"/>
    <property type="molecule type" value="Genomic_DNA"/>
</dbReference>
<proteinExistence type="predicted"/>
<feature type="transmembrane region" description="Helical" evidence="1">
    <location>
        <begin position="149"/>
        <end position="169"/>
    </location>
</feature>
<gene>
    <name evidence="2" type="ORF">J2S41_006875</name>
</gene>
<evidence type="ECO:0000313" key="2">
    <source>
        <dbReference type="EMBL" id="MDR7280097.1"/>
    </source>
</evidence>
<evidence type="ECO:0000256" key="1">
    <source>
        <dbReference type="SAM" id="Phobius"/>
    </source>
</evidence>
<dbReference type="RefSeq" id="WP_310374276.1">
    <property type="nucleotide sequence ID" value="NZ_JAVDYB010000001.1"/>
</dbReference>
<sequence length="189" mass="18818">MTAAIPLGATIALAAVWLAVGVVADGLPDASSARALRQRAGAVIALTAGGLAGLVALLLIPAATPGMIDPRLAVLVPAVVAGVTLRRVVRIRAAAGAFTSAPGVPLPPALRAGAAHPMIAVPSQVTGLATVVAVVLMAGWPLVGDTATVGVIVAGLALAVPVLAVRHALRYSRLSERAITVRRRMPATL</sequence>
<name>A0AAE3YWK5_9ACTN</name>
<organism evidence="2 3">
    <name type="scientific">Catenuloplanes atrovinosus</name>
    <dbReference type="NCBI Taxonomy" id="137266"/>
    <lineage>
        <taxon>Bacteria</taxon>
        <taxon>Bacillati</taxon>
        <taxon>Actinomycetota</taxon>
        <taxon>Actinomycetes</taxon>
        <taxon>Micromonosporales</taxon>
        <taxon>Micromonosporaceae</taxon>
        <taxon>Catenuloplanes</taxon>
    </lineage>
</organism>
<keyword evidence="1" id="KW-0812">Transmembrane</keyword>
<keyword evidence="1" id="KW-1133">Transmembrane helix</keyword>
<feature type="transmembrane region" description="Helical" evidence="1">
    <location>
        <begin position="40"/>
        <end position="62"/>
    </location>
</feature>
<dbReference type="AlphaFoldDB" id="A0AAE3YWK5"/>
<dbReference type="Proteomes" id="UP001183643">
    <property type="component" value="Unassembled WGS sequence"/>
</dbReference>
<feature type="transmembrane region" description="Helical" evidence="1">
    <location>
        <begin position="125"/>
        <end position="143"/>
    </location>
</feature>
<reference evidence="2" key="1">
    <citation type="submission" date="2023-07" db="EMBL/GenBank/DDBJ databases">
        <title>Sequencing the genomes of 1000 actinobacteria strains.</title>
        <authorList>
            <person name="Klenk H.-P."/>
        </authorList>
    </citation>
    <scope>NUCLEOTIDE SEQUENCE</scope>
    <source>
        <strain evidence="2">DSM 44707</strain>
    </source>
</reference>
<keyword evidence="1" id="KW-0472">Membrane</keyword>
<evidence type="ECO:0000313" key="3">
    <source>
        <dbReference type="Proteomes" id="UP001183643"/>
    </source>
</evidence>
<protein>
    <submittedName>
        <fullName evidence="2">Uncharacterized protein</fullName>
    </submittedName>
</protein>